<evidence type="ECO:0000259" key="2">
    <source>
        <dbReference type="SMART" id="SM00955"/>
    </source>
</evidence>
<gene>
    <name evidence="3" type="ORF">AYI68_g3004</name>
</gene>
<dbReference type="InterPro" id="IPR001900">
    <property type="entry name" value="RNase_II/R"/>
</dbReference>
<sequence>MLSSRFDIIKGERCFAYKKHSSLHKIQFSALKGIDQKACFRSYSQISRSAVNNSALNLLGSRPSALLFLNKSSSSFHSLLSTREFHDHTFKGPELLQNDKFTLFKELIDELSAQLQNPQTPVSYSDAIKNNKLLISDNDNPELTSKMDDEGKRLILKRRPWKYRYPKPQRFYEPGGLTGVEWELYESLHELDKSNSENNSLQSKSSQNFSADKDLSKELDPLIDQKSLDYLDFKKNILDPDILLNSVLNETPQSQKSDGIYPNKFWEDEDLDFSKELKKIFDRKSNEIISKDSSHSKSNPGTSKSNLQKLNPNSRKFDSAGISQKRNYSSNKKINFRAPSNASKGNEKIAKPHSKKFRKGLIKTAKIRVTPMMSRYDTSSPNNLPPEIVREFPLNNRIVRVIDDEYYLNKGRDIYSDPLPGDLADASLPFRTIKNDISPYSTLTPIISKAFGRFKFIGCFVNNEEHGLSIPNIRLLSPLYCLRKRVLQNVGATELEYNSIKRWAAGDLDSMITTPAGESYTLDEYSKIILFKYSISISENFHSAINKLLWTNSLDPEKIHKKLYPLLSRSGYVTTDYIALEILDKYPELLAPSNKFKFPKGYTHPNDQDENKEILYLDIITWEHLKFAANEFLGFNSKYFSSCYSTSRFECRFIPQTHDDILDIETVKKYADTDSDFFKKFMQFSNINISSSLRRNPFVLGMALSPKDERSLLEHFKNVDKSQVRDVYFTPRHSSFFNILKNYIIHFNYGYKSSSNVYSNYSASILKPFEIFDKISTNSVFLFLVLIKSWPAYQDFKIYDPVLNIYSSGIMPRSLLDYKDAIKTIAHKKSLVNAIESLENDLIPIQTSEEPQDNITQLENPHYERVDKTELFKPSDMRTVYNECKKNDFYKSDVAEPIRYDFGEMPVYCIDDESTIDVDDGFSIEFTEDSKDIHKAWIHIHIADPTRLLHPEHRVSKLAKARLTSIYIPLLTQHMLPVPWAIDEFSLNNESDFKTGEKKKKHAITVSVKLDETGNISDYKVRASYIKNVLKVSYNQVDQFLPFDYIDGGKEAYRRFFDCQVISPSFGDYLSGPSVSDLKKSKFPTDKLGEKDIDNLLQIFKLTRKHFDYRMNNGAVNHDIPNPTAQVRVLDDGSGTNHSITVSKYKQSTATYHPTTSSNAFLNFDMGYLQITSGLDISGKSPGHIMVAEIMIISGRSISRFATERKIPIIYRNQKYPEFESIGPSYFTMKSGIPEFSEMTVEELAEKVSPKEFWDAAVKYVNKKDGKLPLRYYDEIRYMMSSAETGTSPGSHFTLGINDEYGYTRFSSPIRRYSDLVNHWQIKHQLLLDGGILDIELDKEFPFSEKELNDFSKELRYAENGIRQQCKDSVRLWVGRVVQRIEYVARRCSSDSENPLLMKKYVEQYVKIPKNKVKDKTLFMDLNYIASSPIFKNLRFVPAKLVNKPSNNKTELEDDGCSDENGLVPVWTVIVANRDTTRDFISVIFKDLGIQAKMTPVPIASEDYPFAGEEFDVIIKELDLASNLIEVIKFSGFDI</sequence>
<dbReference type="PANTHER" id="PTHR23355:SF65">
    <property type="entry name" value="EXORIBONUCLEASE CYT-4, PUTATIVE (AFU_ORTHOLOGUE AFUA_7G01550)-RELATED"/>
    <property type="match status" value="1"/>
</dbReference>
<dbReference type="InterPro" id="IPR012340">
    <property type="entry name" value="NA-bd_OB-fold"/>
</dbReference>
<dbReference type="SUPFAM" id="SSF50249">
    <property type="entry name" value="Nucleic acid-binding proteins"/>
    <property type="match status" value="1"/>
</dbReference>
<proteinExistence type="predicted"/>
<feature type="domain" description="RNB" evidence="2">
    <location>
        <begin position="899"/>
        <end position="1328"/>
    </location>
</feature>
<dbReference type="STRING" id="133383.A0A1R0H148"/>
<dbReference type="InterPro" id="IPR050180">
    <property type="entry name" value="RNR_Ribonuclease"/>
</dbReference>
<accession>A0A1R0H148</accession>
<dbReference type="Pfam" id="PF00773">
    <property type="entry name" value="RNB"/>
    <property type="match status" value="1"/>
</dbReference>
<name>A0A1R0H148_9FUNG</name>
<evidence type="ECO:0000313" key="4">
    <source>
        <dbReference type="Proteomes" id="UP000187455"/>
    </source>
</evidence>
<dbReference type="OrthoDB" id="2285229at2759"/>
<feature type="compositionally biased region" description="Polar residues" evidence="1">
    <location>
        <begin position="296"/>
        <end position="314"/>
    </location>
</feature>
<dbReference type="GO" id="GO:0000175">
    <property type="term" value="F:3'-5'-RNA exonuclease activity"/>
    <property type="evidence" value="ECO:0007669"/>
    <property type="project" value="TreeGrafter"/>
</dbReference>
<dbReference type="SMART" id="SM00955">
    <property type="entry name" value="RNB"/>
    <property type="match status" value="1"/>
</dbReference>
<evidence type="ECO:0000313" key="3">
    <source>
        <dbReference type="EMBL" id="OLY82869.1"/>
    </source>
</evidence>
<feature type="region of interest" description="Disordered" evidence="1">
    <location>
        <begin position="290"/>
        <end position="355"/>
    </location>
</feature>
<dbReference type="EMBL" id="LSSL01001199">
    <property type="protein sequence ID" value="OLY82869.1"/>
    <property type="molecule type" value="Genomic_DNA"/>
</dbReference>
<dbReference type="GO" id="GO:0006402">
    <property type="term" value="P:mRNA catabolic process"/>
    <property type="evidence" value="ECO:0007669"/>
    <property type="project" value="TreeGrafter"/>
</dbReference>
<dbReference type="PANTHER" id="PTHR23355">
    <property type="entry name" value="RIBONUCLEASE"/>
    <property type="match status" value="1"/>
</dbReference>
<dbReference type="GO" id="GO:0003723">
    <property type="term" value="F:RNA binding"/>
    <property type="evidence" value="ECO:0007669"/>
    <property type="project" value="InterPro"/>
</dbReference>
<comment type="caution">
    <text evidence="3">The sequence shown here is derived from an EMBL/GenBank/DDBJ whole genome shotgun (WGS) entry which is preliminary data.</text>
</comment>
<organism evidence="3 4">
    <name type="scientific">Smittium mucronatum</name>
    <dbReference type="NCBI Taxonomy" id="133383"/>
    <lineage>
        <taxon>Eukaryota</taxon>
        <taxon>Fungi</taxon>
        <taxon>Fungi incertae sedis</taxon>
        <taxon>Zoopagomycota</taxon>
        <taxon>Kickxellomycotina</taxon>
        <taxon>Harpellomycetes</taxon>
        <taxon>Harpellales</taxon>
        <taxon>Legeriomycetaceae</taxon>
        <taxon>Smittium</taxon>
    </lineage>
</organism>
<dbReference type="GO" id="GO:0000932">
    <property type="term" value="C:P-body"/>
    <property type="evidence" value="ECO:0007669"/>
    <property type="project" value="TreeGrafter"/>
</dbReference>
<keyword evidence="4" id="KW-1185">Reference proteome</keyword>
<evidence type="ECO:0000256" key="1">
    <source>
        <dbReference type="SAM" id="MobiDB-lite"/>
    </source>
</evidence>
<feature type="compositionally biased region" description="Polar residues" evidence="1">
    <location>
        <begin position="321"/>
        <end position="344"/>
    </location>
</feature>
<protein>
    <submittedName>
        <fullName evidence="3">Exoribonuclease II, mitochondrial</fullName>
    </submittedName>
</protein>
<dbReference type="Proteomes" id="UP000187455">
    <property type="component" value="Unassembled WGS sequence"/>
</dbReference>
<reference evidence="3 4" key="1">
    <citation type="journal article" date="2016" name="Mol. Biol. Evol.">
        <title>Genome-Wide Survey of Gut Fungi (Harpellales) Reveals the First Horizontally Transferred Ubiquitin Gene from a Mosquito Host.</title>
        <authorList>
            <person name="Wang Y."/>
            <person name="White M.M."/>
            <person name="Kvist S."/>
            <person name="Moncalvo J.M."/>
        </authorList>
    </citation>
    <scope>NUCLEOTIDE SEQUENCE [LARGE SCALE GENOMIC DNA]</scope>
    <source>
        <strain evidence="3 4">ALG-7-W6</strain>
    </source>
</reference>